<feature type="signal peptide" evidence="8">
    <location>
        <begin position="1"/>
        <end position="28"/>
    </location>
</feature>
<evidence type="ECO:0000256" key="3">
    <source>
        <dbReference type="ARBA" id="ARBA00022452"/>
    </source>
</evidence>
<evidence type="ECO:0000256" key="2">
    <source>
        <dbReference type="ARBA" id="ARBA00008163"/>
    </source>
</evidence>
<keyword evidence="4" id="KW-0812">Transmembrane</keyword>
<dbReference type="Gene3D" id="2.40.160.60">
    <property type="entry name" value="Outer membrane protein transport protein (OMPP1/FadL/TodX)"/>
    <property type="match status" value="1"/>
</dbReference>
<evidence type="ECO:0000256" key="7">
    <source>
        <dbReference type="ARBA" id="ARBA00023237"/>
    </source>
</evidence>
<dbReference type="SUPFAM" id="SSF56935">
    <property type="entry name" value="Porins"/>
    <property type="match status" value="1"/>
</dbReference>
<reference evidence="9 10" key="1">
    <citation type="submission" date="2018-04" db="EMBL/GenBank/DDBJ databases">
        <title>Genomic Encyclopedia of Archaeal and Bacterial Type Strains, Phase II (KMG-II): from individual species to whole genera.</title>
        <authorList>
            <person name="Goeker M."/>
        </authorList>
    </citation>
    <scope>NUCLEOTIDE SEQUENCE [LARGE SCALE GENOMIC DNA]</scope>
    <source>
        <strain evidence="9 10">DSM 100434</strain>
    </source>
</reference>
<proteinExistence type="inferred from homology"/>
<dbReference type="AlphaFoldDB" id="A0A2T5HVN9"/>
<feature type="chain" id="PRO_5015656352" evidence="8">
    <location>
        <begin position="29"/>
        <end position="422"/>
    </location>
</feature>
<dbReference type="GO" id="GO:0009279">
    <property type="term" value="C:cell outer membrane"/>
    <property type="evidence" value="ECO:0007669"/>
    <property type="project" value="UniProtKB-SubCell"/>
</dbReference>
<evidence type="ECO:0000256" key="5">
    <source>
        <dbReference type="ARBA" id="ARBA00022729"/>
    </source>
</evidence>
<dbReference type="EMBL" id="QAOH01000001">
    <property type="protein sequence ID" value="PTQ75657.1"/>
    <property type="molecule type" value="Genomic_DNA"/>
</dbReference>
<evidence type="ECO:0000256" key="4">
    <source>
        <dbReference type="ARBA" id="ARBA00022692"/>
    </source>
</evidence>
<evidence type="ECO:0000313" key="9">
    <source>
        <dbReference type="EMBL" id="PTQ75657.1"/>
    </source>
</evidence>
<evidence type="ECO:0000256" key="8">
    <source>
        <dbReference type="SAM" id="SignalP"/>
    </source>
</evidence>
<dbReference type="OrthoDB" id="9922at2"/>
<dbReference type="Pfam" id="PF03349">
    <property type="entry name" value="Toluene_X"/>
    <property type="match status" value="1"/>
</dbReference>
<evidence type="ECO:0000256" key="6">
    <source>
        <dbReference type="ARBA" id="ARBA00023136"/>
    </source>
</evidence>
<keyword evidence="6" id="KW-0472">Membrane</keyword>
<dbReference type="GO" id="GO:0015483">
    <property type="term" value="F:long-chain fatty acid transporting porin activity"/>
    <property type="evidence" value="ECO:0007669"/>
    <property type="project" value="TreeGrafter"/>
</dbReference>
<gene>
    <name evidence="9" type="ORF">C8N42_101196</name>
</gene>
<comment type="subcellular location">
    <subcellularLocation>
        <location evidence="1">Cell outer membrane</location>
        <topology evidence="1">Multi-pass membrane protein</topology>
    </subcellularLocation>
</comment>
<dbReference type="PANTHER" id="PTHR35093">
    <property type="entry name" value="OUTER MEMBRANE PROTEIN NMB0088-RELATED"/>
    <property type="match status" value="1"/>
</dbReference>
<protein>
    <submittedName>
        <fullName evidence="9">Long-chain fatty acid transport protein</fullName>
    </submittedName>
</protein>
<keyword evidence="3" id="KW-1134">Transmembrane beta strand</keyword>
<comment type="similarity">
    <text evidence="2">Belongs to the OmpP1/FadL family.</text>
</comment>
<evidence type="ECO:0000256" key="1">
    <source>
        <dbReference type="ARBA" id="ARBA00004571"/>
    </source>
</evidence>
<accession>A0A2T5HVN9</accession>
<keyword evidence="10" id="KW-1185">Reference proteome</keyword>
<sequence>MFRMEHTRVAGPVVFCLAASMLPQGASATEGYFALGYSPAARGVAGAGVAYSQDAMSGAINPASVATVGRELSFGFQTFSPSRGYTGTGTGFIVAGEVNSGKEFFPVPNAAYNLPLSNGAVVNFAAYGNGGMNTSYPDVTNSTAFCMGGTGVYCGGEAGVDLTQLFVSVTYAQKMGRFSYGIAPTLAVQAFEAKGLVAFSSMSVDSTALSNNGLDFSYGLGLRLGMQYELSDQLTLGIAAQTKFDMSEFDDYAGLFEGGGDFDIPASVTIGLAYEPRADLVFLFDYQKIFYSDVPAVGNAADAGQLGADGGAGFGWEDVEVIRLGAEWKSSPEMTWRVGYAHATNPIGSEDVTFGILAPGVVEDHFSFGGSRQINARDRIDFSISYVPENTVSGPIPVANGGGTAELEMNQLSASIGWTRSF</sequence>
<keyword evidence="5 8" id="KW-0732">Signal</keyword>
<dbReference type="InterPro" id="IPR005017">
    <property type="entry name" value="OMPP1/FadL/TodX"/>
</dbReference>
<organism evidence="9 10">
    <name type="scientific">Celeribacter persicus</name>
    <dbReference type="NCBI Taxonomy" id="1651082"/>
    <lineage>
        <taxon>Bacteria</taxon>
        <taxon>Pseudomonadati</taxon>
        <taxon>Pseudomonadota</taxon>
        <taxon>Alphaproteobacteria</taxon>
        <taxon>Rhodobacterales</taxon>
        <taxon>Roseobacteraceae</taxon>
        <taxon>Celeribacter</taxon>
    </lineage>
</organism>
<comment type="caution">
    <text evidence="9">The sequence shown here is derived from an EMBL/GenBank/DDBJ whole genome shotgun (WGS) entry which is preliminary data.</text>
</comment>
<keyword evidence="7" id="KW-0998">Cell outer membrane</keyword>
<evidence type="ECO:0000313" key="10">
    <source>
        <dbReference type="Proteomes" id="UP000244077"/>
    </source>
</evidence>
<name>A0A2T5HVN9_9RHOB</name>
<dbReference type="Proteomes" id="UP000244077">
    <property type="component" value="Unassembled WGS sequence"/>
</dbReference>
<dbReference type="PANTHER" id="PTHR35093:SF8">
    <property type="entry name" value="OUTER MEMBRANE PROTEIN NMB0088-RELATED"/>
    <property type="match status" value="1"/>
</dbReference>